<sequence length="556" mass="62947">MTSRVIATPIEASPPSDRGRDGALNMYSYKLVQVDVPSHQESWGNETPSREAVDGGSYRLVQVKLQEDPPGMVTSGRDVSSYDLARTDNMQRAYRLNQREQIILDLQVHHLDTQASSSVCGINKEIRMLKGALQQTKRSTGSSADVLESSARERQEAAPEPRRIMLYGSWVGERSLRNRSTLQSELLRNAARMRRRYERGHVEEEEEEGDGEEETKEGEDDKEDVAQDKTDSVEETQKMRKPRTQSLPTRPETPHAPLNDLKLRPSSEPVSSRRRREQNNERRPLLSRPKSKAHKTASSTQSSQDFEEMTSLNLRTQGKMTLNDQKSPTDTKAIGRLSSSKMDLSSIAKESNNLMQTNKGTAPYSTRNTNAKLTTMTSRNRRANKDSLPRQSQAPNRVQNSKYNGYYEPVRPFSADVAHLRHKLEKSRIHFGWTDGQNTTERPSTSSGISPSVDGSHREHVRGAPSDIYSHDSHEDFSDSRPSTQGTWSFVTDATKGGKKSHSSYHSNRAKRSSNLERSFPAKPRKSPRRGRKKSRLKATKVKQPNVYDIWINNFK</sequence>
<feature type="compositionally biased region" description="Basic residues" evidence="1">
    <location>
        <begin position="497"/>
        <end position="512"/>
    </location>
</feature>
<dbReference type="InParanoid" id="C3YWQ4"/>
<feature type="compositionally biased region" description="Basic residues" evidence="1">
    <location>
        <begin position="523"/>
        <end position="541"/>
    </location>
</feature>
<feature type="region of interest" description="Disordered" evidence="1">
    <location>
        <begin position="198"/>
        <end position="405"/>
    </location>
</feature>
<dbReference type="EMBL" id="GG666561">
    <property type="protein sequence ID" value="EEN55298.1"/>
    <property type="molecule type" value="Genomic_DNA"/>
</dbReference>
<protein>
    <submittedName>
        <fullName evidence="2">Uncharacterized protein</fullName>
    </submittedName>
</protein>
<feature type="compositionally biased region" description="Polar residues" evidence="1">
    <location>
        <begin position="133"/>
        <end position="143"/>
    </location>
</feature>
<feature type="compositionally biased region" description="Basic and acidic residues" evidence="1">
    <location>
        <begin position="224"/>
        <end position="238"/>
    </location>
</feature>
<name>C3YWQ4_BRAFL</name>
<feature type="region of interest" description="Disordered" evidence="1">
    <location>
        <begin position="432"/>
        <end position="541"/>
    </location>
</feature>
<dbReference type="AlphaFoldDB" id="C3YWQ4"/>
<feature type="region of interest" description="Disordered" evidence="1">
    <location>
        <begin position="1"/>
        <end position="22"/>
    </location>
</feature>
<reference evidence="2" key="1">
    <citation type="journal article" date="2008" name="Nature">
        <title>The amphioxus genome and the evolution of the chordate karyotype.</title>
        <authorList>
            <consortium name="US DOE Joint Genome Institute (JGI-PGF)"/>
            <person name="Putnam N.H."/>
            <person name="Butts T."/>
            <person name="Ferrier D.E.K."/>
            <person name="Furlong R.F."/>
            <person name="Hellsten U."/>
            <person name="Kawashima T."/>
            <person name="Robinson-Rechavi M."/>
            <person name="Shoguchi E."/>
            <person name="Terry A."/>
            <person name="Yu J.-K."/>
            <person name="Benito-Gutierrez E.L."/>
            <person name="Dubchak I."/>
            <person name="Garcia-Fernandez J."/>
            <person name="Gibson-Brown J.J."/>
            <person name="Grigoriev I.V."/>
            <person name="Horton A.C."/>
            <person name="de Jong P.J."/>
            <person name="Jurka J."/>
            <person name="Kapitonov V.V."/>
            <person name="Kohara Y."/>
            <person name="Kuroki Y."/>
            <person name="Lindquist E."/>
            <person name="Lucas S."/>
            <person name="Osoegawa K."/>
            <person name="Pennacchio L.A."/>
            <person name="Salamov A.A."/>
            <person name="Satou Y."/>
            <person name="Sauka-Spengler T."/>
            <person name="Schmutz J."/>
            <person name="Shin-I T."/>
            <person name="Toyoda A."/>
            <person name="Bronner-Fraser M."/>
            <person name="Fujiyama A."/>
            <person name="Holland L.Z."/>
            <person name="Holland P.W.H."/>
            <person name="Satoh N."/>
            <person name="Rokhsar D.S."/>
        </authorList>
    </citation>
    <scope>NUCLEOTIDE SEQUENCE [LARGE SCALE GENOMIC DNA]</scope>
    <source>
        <strain evidence="2">S238N-H82</strain>
        <tissue evidence="2">Testes</tissue>
    </source>
</reference>
<feature type="compositionally biased region" description="Acidic residues" evidence="1">
    <location>
        <begin position="203"/>
        <end position="223"/>
    </location>
</feature>
<feature type="compositionally biased region" description="Polar residues" evidence="1">
    <location>
        <begin position="337"/>
        <end position="378"/>
    </location>
</feature>
<feature type="compositionally biased region" description="Polar residues" evidence="1">
    <location>
        <begin position="480"/>
        <end position="492"/>
    </location>
</feature>
<feature type="compositionally biased region" description="Polar residues" evidence="1">
    <location>
        <begin position="435"/>
        <end position="450"/>
    </location>
</feature>
<gene>
    <name evidence="2" type="ORF">BRAFLDRAFT_64356</name>
</gene>
<evidence type="ECO:0000256" key="1">
    <source>
        <dbReference type="SAM" id="MobiDB-lite"/>
    </source>
</evidence>
<evidence type="ECO:0000313" key="2">
    <source>
        <dbReference type="EMBL" id="EEN55298.1"/>
    </source>
</evidence>
<feature type="region of interest" description="Disordered" evidence="1">
    <location>
        <begin position="133"/>
        <end position="160"/>
    </location>
</feature>
<feature type="compositionally biased region" description="Polar residues" evidence="1">
    <location>
        <begin position="296"/>
        <end position="330"/>
    </location>
</feature>
<feature type="compositionally biased region" description="Basic and acidic residues" evidence="1">
    <location>
        <begin position="469"/>
        <end position="479"/>
    </location>
</feature>
<proteinExistence type="predicted"/>
<organism>
    <name type="scientific">Branchiostoma floridae</name>
    <name type="common">Florida lancelet</name>
    <name type="synonym">Amphioxus</name>
    <dbReference type="NCBI Taxonomy" id="7739"/>
    <lineage>
        <taxon>Eukaryota</taxon>
        <taxon>Metazoa</taxon>
        <taxon>Chordata</taxon>
        <taxon>Cephalochordata</taxon>
        <taxon>Leptocardii</taxon>
        <taxon>Amphioxiformes</taxon>
        <taxon>Branchiostomatidae</taxon>
        <taxon>Branchiostoma</taxon>
    </lineage>
</organism>
<feature type="compositionally biased region" description="Basic and acidic residues" evidence="1">
    <location>
        <begin position="150"/>
        <end position="160"/>
    </location>
</feature>
<feature type="compositionally biased region" description="Polar residues" evidence="1">
    <location>
        <begin position="389"/>
        <end position="403"/>
    </location>
</feature>
<accession>C3YWQ4</accession>